<reference evidence="1" key="2">
    <citation type="submission" date="2025-08" db="UniProtKB">
        <authorList>
            <consortium name="Ensembl"/>
        </authorList>
    </citation>
    <scope>IDENTIFICATION</scope>
</reference>
<protein>
    <recommendedName>
        <fullName evidence="3">BED-type domain-containing protein</fullName>
    </recommendedName>
</protein>
<evidence type="ECO:0008006" key="3">
    <source>
        <dbReference type="Google" id="ProtNLM"/>
    </source>
</evidence>
<dbReference type="PANTHER" id="PTHR47501:SF5">
    <property type="entry name" value="HAT C-TERMINAL DIMERISATION DOMAIN-CONTAINING PROTEIN"/>
    <property type="match status" value="1"/>
</dbReference>
<dbReference type="OMA" id="WISEYSA"/>
<dbReference type="InterPro" id="IPR012337">
    <property type="entry name" value="RNaseH-like_sf"/>
</dbReference>
<evidence type="ECO:0000313" key="2">
    <source>
        <dbReference type="Proteomes" id="UP000008672"/>
    </source>
</evidence>
<dbReference type="GeneTree" id="ENSGT00530000064692"/>
<dbReference type="eggNOG" id="KOG1121">
    <property type="taxonomic scope" value="Eukaryota"/>
</dbReference>
<evidence type="ECO:0000313" key="1">
    <source>
        <dbReference type="Ensembl" id="ENSLACP00000013801.1"/>
    </source>
</evidence>
<dbReference type="InParanoid" id="H3AVY0"/>
<reference evidence="1" key="3">
    <citation type="submission" date="2025-09" db="UniProtKB">
        <authorList>
            <consortium name="Ensembl"/>
        </authorList>
    </citation>
    <scope>IDENTIFICATION</scope>
</reference>
<accession>H3AVY0</accession>
<dbReference type="AlphaFoldDB" id="H3AVY0"/>
<dbReference type="PANTHER" id="PTHR47501">
    <property type="entry name" value="TRANSPOSASE-RELATED"/>
    <property type="match status" value="1"/>
</dbReference>
<dbReference type="SUPFAM" id="SSF53098">
    <property type="entry name" value="Ribonuclease H-like"/>
    <property type="match status" value="1"/>
</dbReference>
<dbReference type="Proteomes" id="UP000008672">
    <property type="component" value="Unassembled WGS sequence"/>
</dbReference>
<dbReference type="Ensembl" id="ENSLACT00000013898.1">
    <property type="protein sequence ID" value="ENSLACP00000013801.1"/>
    <property type="gene ID" value="ENSLACG00000012149.1"/>
</dbReference>
<reference evidence="2" key="1">
    <citation type="submission" date="2011-08" db="EMBL/GenBank/DDBJ databases">
        <title>The draft genome of Latimeria chalumnae.</title>
        <authorList>
            <person name="Di Palma F."/>
            <person name="Alfoldi J."/>
            <person name="Johnson J."/>
            <person name="Berlin A."/>
            <person name="Gnerre S."/>
            <person name="Jaffe D."/>
            <person name="MacCallum I."/>
            <person name="Young S."/>
            <person name="Walker B.J."/>
            <person name="Lander E."/>
            <person name="Lindblad-Toh K."/>
        </authorList>
    </citation>
    <scope>NUCLEOTIDE SEQUENCE [LARGE SCALE GENOMIC DNA]</scope>
    <source>
        <strain evidence="2">Wild caught</strain>
    </source>
</reference>
<dbReference type="HOGENOM" id="CLU_013874_2_0_1"/>
<dbReference type="EMBL" id="AFYH01155501">
    <property type="status" value="NOT_ANNOTATED_CDS"/>
    <property type="molecule type" value="Genomic_DNA"/>
</dbReference>
<sequence length="653" mass="73500">MAVTDGVSFQHWKFRDAFIFKKEKDKKNILVECNLCRPKVKVLSTSKSSTSNLKKHLEVNCNSTKKKWLCRTRCQERVHSGYVNKTGLCLSAMRNATQLDLDDDEAVDSSGAVAPKKSPSQKAVDRLIMDFVIEDVQAFSVVEQPSFIALVKCLAPNCSIMCHQTLTERVERAYENMKVQLKAKFEGVRTICTTADIWSVHGRSFLGITAHWLDGSTLGRHSVALACCRMKGRHTYDLIAAKIEEVHAAFGIHRKVCHTVTDNGSNFVKAFKKFADFREAEGDIQASEDEEEDTVVFSDLDQILTEGSLDDDAVTTFSLPPHQRCAAHTLHQVAAKDAHDYLSAGPLTLKKLFRSTIAKLSALWNKCKRSPQVHEVIAEKAKTQLIVPNATRWNSFYQACSKIQSIPEEVLHDICDCLNLERLREIELIFLDEYCRVMEPLACALDILQGESKCFIGFLLPTISALQKKLEAMKHSLKLATPLADAILGALQKRFGTYFEDRNLILASITIPQFRMHWMDESSTQQASGYLLDESSRTAPEELSPSQALEMETDDEEDFFQFNSGSKSSSGAEEEVFQFLRDGDKKLSCVLKYPLIKQMFITYNTPLPSSAPVEGLFTLGGRVLTPLRNQLNDDWFEKLVLLRFNKGIVNLKD</sequence>
<keyword evidence="2" id="KW-1185">Reference proteome</keyword>
<proteinExistence type="predicted"/>
<dbReference type="SUPFAM" id="SSF140996">
    <property type="entry name" value="Hermes dimerisation domain"/>
    <property type="match status" value="1"/>
</dbReference>
<organism evidence="1 2">
    <name type="scientific">Latimeria chalumnae</name>
    <name type="common">Coelacanth</name>
    <dbReference type="NCBI Taxonomy" id="7897"/>
    <lineage>
        <taxon>Eukaryota</taxon>
        <taxon>Metazoa</taxon>
        <taxon>Chordata</taxon>
        <taxon>Craniata</taxon>
        <taxon>Vertebrata</taxon>
        <taxon>Euteleostomi</taxon>
        <taxon>Coelacanthiformes</taxon>
        <taxon>Coelacanthidae</taxon>
        <taxon>Latimeria</taxon>
    </lineage>
</organism>
<name>H3AVY0_LATCH</name>